<evidence type="ECO:0000313" key="4">
    <source>
        <dbReference type="Proteomes" id="UP000295741"/>
    </source>
</evidence>
<organism evidence="3 4">
    <name type="scientific">Sediminibacterium goheungense</name>
    <dbReference type="NCBI Taxonomy" id="1086393"/>
    <lineage>
        <taxon>Bacteria</taxon>
        <taxon>Pseudomonadati</taxon>
        <taxon>Bacteroidota</taxon>
        <taxon>Chitinophagia</taxon>
        <taxon>Chitinophagales</taxon>
        <taxon>Chitinophagaceae</taxon>
        <taxon>Sediminibacterium</taxon>
    </lineage>
</organism>
<accession>A0A4R6J0D6</accession>
<dbReference type="InterPro" id="IPR002201">
    <property type="entry name" value="Glyco_trans_9"/>
</dbReference>
<dbReference type="Proteomes" id="UP000295741">
    <property type="component" value="Unassembled WGS sequence"/>
</dbReference>
<reference evidence="3 4" key="1">
    <citation type="submission" date="2019-03" db="EMBL/GenBank/DDBJ databases">
        <title>Genomic Encyclopedia of Archaeal and Bacterial Type Strains, Phase II (KMG-II): from individual species to whole genera.</title>
        <authorList>
            <person name="Goeker M."/>
        </authorList>
    </citation>
    <scope>NUCLEOTIDE SEQUENCE [LARGE SCALE GENOMIC DNA]</scope>
    <source>
        <strain evidence="3 4">DSM 28323</strain>
    </source>
</reference>
<dbReference type="RefSeq" id="WP_133473227.1">
    <property type="nucleotide sequence ID" value="NZ_SNWP01000010.1"/>
</dbReference>
<comment type="caution">
    <text evidence="3">The sequence shown here is derived from an EMBL/GenBank/DDBJ whole genome shotgun (WGS) entry which is preliminary data.</text>
</comment>
<name>A0A4R6J0D6_9BACT</name>
<dbReference type="InterPro" id="IPR051199">
    <property type="entry name" value="LPS_LOS_Heptosyltrfase"/>
</dbReference>
<dbReference type="AlphaFoldDB" id="A0A4R6J0D6"/>
<keyword evidence="4" id="KW-1185">Reference proteome</keyword>
<dbReference type="OrthoDB" id="9768048at2"/>
<dbReference type="GO" id="GO:0009244">
    <property type="term" value="P:lipopolysaccharide core region biosynthetic process"/>
    <property type="evidence" value="ECO:0007669"/>
    <property type="project" value="TreeGrafter"/>
</dbReference>
<evidence type="ECO:0000256" key="1">
    <source>
        <dbReference type="ARBA" id="ARBA00022676"/>
    </source>
</evidence>
<dbReference type="CDD" id="cd03789">
    <property type="entry name" value="GT9_LPS_heptosyltransferase"/>
    <property type="match status" value="1"/>
</dbReference>
<dbReference type="GO" id="GO:0005829">
    <property type="term" value="C:cytosol"/>
    <property type="evidence" value="ECO:0007669"/>
    <property type="project" value="TreeGrafter"/>
</dbReference>
<protein>
    <submittedName>
        <fullName evidence="3">ADP-heptose:LPS heptosyltransferase</fullName>
    </submittedName>
</protein>
<dbReference type="PANTHER" id="PTHR30160">
    <property type="entry name" value="TETRAACYLDISACCHARIDE 4'-KINASE-RELATED"/>
    <property type="match status" value="1"/>
</dbReference>
<dbReference type="Pfam" id="PF01075">
    <property type="entry name" value="Glyco_transf_9"/>
    <property type="match status" value="1"/>
</dbReference>
<dbReference type="PANTHER" id="PTHR30160:SF1">
    <property type="entry name" value="LIPOPOLYSACCHARIDE 1,2-N-ACETYLGLUCOSAMINETRANSFERASE-RELATED"/>
    <property type="match status" value="1"/>
</dbReference>
<dbReference type="SUPFAM" id="SSF53756">
    <property type="entry name" value="UDP-Glycosyltransferase/glycogen phosphorylase"/>
    <property type="match status" value="1"/>
</dbReference>
<keyword evidence="2 3" id="KW-0808">Transferase</keyword>
<dbReference type="EMBL" id="SNWP01000010">
    <property type="protein sequence ID" value="TDO28593.1"/>
    <property type="molecule type" value="Genomic_DNA"/>
</dbReference>
<dbReference type="GO" id="GO:0008713">
    <property type="term" value="F:ADP-heptose-lipopolysaccharide heptosyltransferase activity"/>
    <property type="evidence" value="ECO:0007669"/>
    <property type="project" value="TreeGrafter"/>
</dbReference>
<keyword evidence="1" id="KW-0328">Glycosyltransferase</keyword>
<proteinExistence type="predicted"/>
<evidence type="ECO:0000256" key="2">
    <source>
        <dbReference type="ARBA" id="ARBA00022679"/>
    </source>
</evidence>
<sequence length="333" mass="37687">MKFLVIRFSSIGDIVLTTPAIRCLKQQVEHAEVHFLTKQSMKAVTEGNPYIDRFHYFNSNLDSLIKTLREEKFDYIIDLHKNFRTWRIKKALKVPVLSYHKEVIEKVLLTRLHINKMAGRHIVERCIDALAPLGVQNDGKGMDYFIPADIKVKAEDLPLSHSAGFVAIVIGASYYTKKLPVYKLRELCSKIQYPIVLVGGKEDKAEGEKIAEIDPVKIYNACGKFSLHESADIIRQSRLVISHDTGMQYIACALNKPVLAIWGGTSPALDVEPYYGTAQLVHHNQAAYHNFMVKGLPCQPCSNYGTKTCPRAHFKCMQDQDVDLIAKTAYTYL</sequence>
<dbReference type="Gene3D" id="3.40.50.2000">
    <property type="entry name" value="Glycogen Phosphorylase B"/>
    <property type="match status" value="2"/>
</dbReference>
<evidence type="ECO:0000313" key="3">
    <source>
        <dbReference type="EMBL" id="TDO28593.1"/>
    </source>
</evidence>
<gene>
    <name evidence="3" type="ORF">BC659_0669</name>
</gene>